<reference evidence="2" key="1">
    <citation type="submission" date="2016-11" db="UniProtKB">
        <authorList>
            <consortium name="WormBaseParasite"/>
        </authorList>
    </citation>
    <scope>IDENTIFICATION</scope>
</reference>
<evidence type="ECO:0000313" key="1">
    <source>
        <dbReference type="Proteomes" id="UP000095280"/>
    </source>
</evidence>
<protein>
    <submittedName>
        <fullName evidence="2">Uncharacterized protein</fullName>
    </submittedName>
</protein>
<sequence length="9" mass="1069">MDALITCRF</sequence>
<proteinExistence type="predicted"/>
<name>A0A1I8GFW8_9PLAT</name>
<organism evidence="1 2">
    <name type="scientific">Macrostomum lignano</name>
    <dbReference type="NCBI Taxonomy" id="282301"/>
    <lineage>
        <taxon>Eukaryota</taxon>
        <taxon>Metazoa</taxon>
        <taxon>Spiralia</taxon>
        <taxon>Lophotrochozoa</taxon>
        <taxon>Platyhelminthes</taxon>
        <taxon>Rhabditophora</taxon>
        <taxon>Macrostomorpha</taxon>
        <taxon>Macrostomida</taxon>
        <taxon>Macrostomidae</taxon>
        <taxon>Macrostomum</taxon>
    </lineage>
</organism>
<dbReference type="Proteomes" id="UP000095280">
    <property type="component" value="Unplaced"/>
</dbReference>
<keyword evidence="1" id="KW-1185">Reference proteome</keyword>
<evidence type="ECO:0000313" key="2">
    <source>
        <dbReference type="WBParaSite" id="maker-uti_cns_0001888-snap-gene-0.13-mRNA-1"/>
    </source>
</evidence>
<accession>A0A1I8GFW8</accession>
<dbReference type="WBParaSite" id="maker-uti_cns_0001888-snap-gene-0.13-mRNA-1">
    <property type="protein sequence ID" value="maker-uti_cns_0001888-snap-gene-0.13-mRNA-1"/>
    <property type="gene ID" value="maker-uti_cns_0001888-snap-gene-0.13"/>
</dbReference>